<name>A0A0P9ND05_9PSED</name>
<dbReference type="AlphaFoldDB" id="A0A0P9ND05"/>
<dbReference type="PATRIC" id="fig|317659.3.peg.4009"/>
<proteinExistence type="predicted"/>
<dbReference type="InterPro" id="IPR025455">
    <property type="entry name" value="DUF4276"/>
</dbReference>
<evidence type="ECO:0000313" key="2">
    <source>
        <dbReference type="Proteomes" id="UP000051335"/>
    </source>
</evidence>
<reference evidence="1 2" key="1">
    <citation type="submission" date="2015-09" db="EMBL/GenBank/DDBJ databases">
        <title>Genome announcement of multiple Pseudomonas syringae strains.</title>
        <authorList>
            <person name="Thakur S."/>
            <person name="Wang P.W."/>
            <person name="Gong Y."/>
            <person name="Weir B.S."/>
            <person name="Guttman D.S."/>
        </authorList>
    </citation>
    <scope>NUCLEOTIDE SEQUENCE [LARGE SCALE GENOMIC DNA]</scope>
    <source>
        <strain evidence="1 2">ICMP17001</strain>
    </source>
</reference>
<sequence length="226" mass="25778">MIRVHVICEGQTEEMFINEVLAQAFQNLDIYLIPALIGKPGHKGGNFRFERLLSDVEKRLLGDRQAYCTTFFDFYGLPEEFPGKANASCKSTVDEKADCLLEAMTERLANKLGDEAMRRFIPYVQMYEFEGLLFSCPTRLAVGINQPALEDRFLHIRNEFETPEAINNSPMTAPSKRLQKLYDGYEKPLHGSLAAIEIGLPIIRQQCTRFDAWLRQIEALHTIAQS</sequence>
<dbReference type="Pfam" id="PF14103">
    <property type="entry name" value="DUF4276"/>
    <property type="match status" value="1"/>
</dbReference>
<protein>
    <recommendedName>
        <fullName evidence="3">DUF4276 family protein</fullName>
    </recommendedName>
</protein>
<organism evidence="1 2">
    <name type="scientific">Pseudomonas syringae pv. coryli</name>
    <dbReference type="NCBI Taxonomy" id="317659"/>
    <lineage>
        <taxon>Bacteria</taxon>
        <taxon>Pseudomonadati</taxon>
        <taxon>Pseudomonadota</taxon>
        <taxon>Gammaproteobacteria</taxon>
        <taxon>Pseudomonadales</taxon>
        <taxon>Pseudomonadaceae</taxon>
        <taxon>Pseudomonas</taxon>
    </lineage>
</organism>
<dbReference type="EMBL" id="LJQC01000315">
    <property type="protein sequence ID" value="KPX03483.1"/>
    <property type="molecule type" value="Genomic_DNA"/>
</dbReference>
<dbReference type="RefSeq" id="WP_046235724.1">
    <property type="nucleotide sequence ID" value="NZ_LJQC01000315.1"/>
</dbReference>
<comment type="caution">
    <text evidence="1">The sequence shown here is derived from an EMBL/GenBank/DDBJ whole genome shotgun (WGS) entry which is preliminary data.</text>
</comment>
<keyword evidence="2" id="KW-1185">Reference proteome</keyword>
<dbReference type="Proteomes" id="UP000051335">
    <property type="component" value="Unassembled WGS sequence"/>
</dbReference>
<evidence type="ECO:0000313" key="1">
    <source>
        <dbReference type="EMBL" id="KPX03483.1"/>
    </source>
</evidence>
<evidence type="ECO:0008006" key="3">
    <source>
        <dbReference type="Google" id="ProtNLM"/>
    </source>
</evidence>
<accession>A0A0P9ND05</accession>
<gene>
    <name evidence="1" type="ORF">ALO75_02571</name>
</gene>